<evidence type="ECO:0000256" key="1">
    <source>
        <dbReference type="SAM" id="SignalP"/>
    </source>
</evidence>
<reference evidence="4" key="1">
    <citation type="journal article" date="2019" name="Int. J. Syst. Evol. Microbiol.">
        <title>The Global Catalogue of Microorganisms (GCM) 10K type strain sequencing project: providing services to taxonomists for standard genome sequencing and annotation.</title>
        <authorList>
            <consortium name="The Broad Institute Genomics Platform"/>
            <consortium name="The Broad Institute Genome Sequencing Center for Infectious Disease"/>
            <person name="Wu L."/>
            <person name="Ma J."/>
        </authorList>
    </citation>
    <scope>NUCLEOTIDE SEQUENCE [LARGE SCALE GENOMIC DNA]</scope>
    <source>
        <strain evidence="4">JCM 31486</strain>
    </source>
</reference>
<feature type="signal peptide" evidence="1">
    <location>
        <begin position="1"/>
        <end position="19"/>
    </location>
</feature>
<sequence>MATLLAAGGLVAAPLTVSAATTVYQAETGVITQGVVESNHAGYTGTGFVNGDNVVGSGLQLTVNVGTAGSTSIDVRYSN</sequence>
<evidence type="ECO:0000313" key="4">
    <source>
        <dbReference type="Proteomes" id="UP001597045"/>
    </source>
</evidence>
<dbReference type="PROSITE" id="PS51175">
    <property type="entry name" value="CBM6"/>
    <property type="match status" value="1"/>
</dbReference>
<dbReference type="Gene3D" id="2.60.120.260">
    <property type="entry name" value="Galactose-binding domain-like"/>
    <property type="match status" value="1"/>
</dbReference>
<gene>
    <name evidence="3" type="ORF">ACFQ1S_37770</name>
</gene>
<keyword evidence="4" id="KW-1185">Reference proteome</keyword>
<dbReference type="InterPro" id="IPR005084">
    <property type="entry name" value="CBM6"/>
</dbReference>
<feature type="non-terminal residue" evidence="3">
    <location>
        <position position="79"/>
    </location>
</feature>
<dbReference type="EMBL" id="JBHTIS010003160">
    <property type="protein sequence ID" value="MFD1050874.1"/>
    <property type="molecule type" value="Genomic_DNA"/>
</dbReference>
<accession>A0ABW3MNK8</accession>
<evidence type="ECO:0000313" key="3">
    <source>
        <dbReference type="EMBL" id="MFD1050874.1"/>
    </source>
</evidence>
<feature type="chain" id="PRO_5046833127" evidence="1">
    <location>
        <begin position="20"/>
        <end position="79"/>
    </location>
</feature>
<dbReference type="InterPro" id="IPR008979">
    <property type="entry name" value="Galactose-bd-like_sf"/>
</dbReference>
<organism evidence="3 4">
    <name type="scientific">Kibdelosporangium lantanae</name>
    <dbReference type="NCBI Taxonomy" id="1497396"/>
    <lineage>
        <taxon>Bacteria</taxon>
        <taxon>Bacillati</taxon>
        <taxon>Actinomycetota</taxon>
        <taxon>Actinomycetes</taxon>
        <taxon>Pseudonocardiales</taxon>
        <taxon>Pseudonocardiaceae</taxon>
        <taxon>Kibdelosporangium</taxon>
    </lineage>
</organism>
<evidence type="ECO:0000259" key="2">
    <source>
        <dbReference type="PROSITE" id="PS51175"/>
    </source>
</evidence>
<proteinExistence type="predicted"/>
<comment type="caution">
    <text evidence="3">The sequence shown here is derived from an EMBL/GenBank/DDBJ whole genome shotgun (WGS) entry which is preliminary data.</text>
</comment>
<dbReference type="Proteomes" id="UP001597045">
    <property type="component" value="Unassembled WGS sequence"/>
</dbReference>
<protein>
    <submittedName>
        <fullName evidence="3">Chemotaxis protein</fullName>
    </submittedName>
</protein>
<keyword evidence="1" id="KW-0732">Signal</keyword>
<dbReference type="SUPFAM" id="SSF49785">
    <property type="entry name" value="Galactose-binding domain-like"/>
    <property type="match status" value="1"/>
</dbReference>
<name>A0ABW3MNK8_9PSEU</name>
<feature type="domain" description="CBM6" evidence="2">
    <location>
        <begin position="22"/>
        <end position="79"/>
    </location>
</feature>